<sequence>MSEPRRNFKHTTKYALRVALAVVFFAPTISACTSSSTNTKTPASVASVEKMRPIIIASADFELPIIGKPSSKLPVTAESADKKTVTITDTSRIIVLNDAIAEIVISLGFLKNIIGRDATTTLEILKPIPKVSSGHDVSAESVLALNPTLVIGDTRSGPPEAIQQLRGAGVSILLAPEVWQLKEIAPRITLIAKALGVDDSGKKLLDETQLKIDQALSQATAKKINPRVAFLYVRGTASVFLLGGEGSGADEMIQSAGGIDVGTDLGLASFTPLTTEAIVKANPDIIIVLSLGLKSVGGIDGLLALPGIAQTPAAKTRAVISIDDDLLFSFGPRTGSLIVKLAQSFDTLMTATN</sequence>
<protein>
    <submittedName>
        <fullName evidence="2">Unannotated protein</fullName>
    </submittedName>
</protein>
<feature type="domain" description="Fe/B12 periplasmic-binding" evidence="1">
    <location>
        <begin position="92"/>
        <end position="353"/>
    </location>
</feature>
<dbReference type="Pfam" id="PF01497">
    <property type="entry name" value="Peripla_BP_2"/>
    <property type="match status" value="1"/>
</dbReference>
<dbReference type="PANTHER" id="PTHR30535:SF4">
    <property type="entry name" value="HEMIN-BINDING PERIPLASMIC PROTEIN HMUT"/>
    <property type="match status" value="1"/>
</dbReference>
<name>A0A6J6XEP5_9ZZZZ</name>
<dbReference type="InterPro" id="IPR002491">
    <property type="entry name" value="ABC_transptr_periplasmic_BD"/>
</dbReference>
<dbReference type="EMBL" id="CAFAAP010000017">
    <property type="protein sequence ID" value="CAB4795242.1"/>
    <property type="molecule type" value="Genomic_DNA"/>
</dbReference>
<proteinExistence type="predicted"/>
<dbReference type="SUPFAM" id="SSF53807">
    <property type="entry name" value="Helical backbone' metal receptor"/>
    <property type="match status" value="1"/>
</dbReference>
<dbReference type="InterPro" id="IPR050902">
    <property type="entry name" value="ABC_Transporter_SBP"/>
</dbReference>
<dbReference type="PANTHER" id="PTHR30535">
    <property type="entry name" value="VITAMIN B12-BINDING PROTEIN"/>
    <property type="match status" value="1"/>
</dbReference>
<reference evidence="2" key="1">
    <citation type="submission" date="2020-05" db="EMBL/GenBank/DDBJ databases">
        <authorList>
            <person name="Chiriac C."/>
            <person name="Salcher M."/>
            <person name="Ghai R."/>
            <person name="Kavagutti S V."/>
        </authorList>
    </citation>
    <scope>NUCLEOTIDE SEQUENCE</scope>
</reference>
<evidence type="ECO:0000313" key="2">
    <source>
        <dbReference type="EMBL" id="CAB4795242.1"/>
    </source>
</evidence>
<dbReference type="AlphaFoldDB" id="A0A6J6XEP5"/>
<organism evidence="2">
    <name type="scientific">freshwater metagenome</name>
    <dbReference type="NCBI Taxonomy" id="449393"/>
    <lineage>
        <taxon>unclassified sequences</taxon>
        <taxon>metagenomes</taxon>
        <taxon>ecological metagenomes</taxon>
    </lineage>
</organism>
<dbReference type="PROSITE" id="PS51257">
    <property type="entry name" value="PROKAR_LIPOPROTEIN"/>
    <property type="match status" value="1"/>
</dbReference>
<evidence type="ECO:0000259" key="1">
    <source>
        <dbReference type="PROSITE" id="PS50983"/>
    </source>
</evidence>
<dbReference type="Gene3D" id="3.40.50.1980">
    <property type="entry name" value="Nitrogenase molybdenum iron protein domain"/>
    <property type="match status" value="2"/>
</dbReference>
<accession>A0A6J6XEP5</accession>
<gene>
    <name evidence="2" type="ORF">UFOPK3026_00204</name>
</gene>
<dbReference type="PROSITE" id="PS50983">
    <property type="entry name" value="FE_B12_PBP"/>
    <property type="match status" value="1"/>
</dbReference>